<dbReference type="Proteomes" id="UP000192085">
    <property type="component" value="Plasmid p275C"/>
</dbReference>
<dbReference type="EMBL" id="CP016701">
    <property type="protein sequence ID" value="ARD97532.1"/>
    <property type="molecule type" value="Genomic_DNA"/>
</dbReference>
<sequence length="62" mass="7084">MDYFEKNRYPIIGGIVGVLIAVCIFTIGFWKMILVLFLIGLGIYIGLFLKKSGIIDQFINRK</sequence>
<dbReference type="InterPro" id="IPR018730">
    <property type="entry name" value="DUF2273"/>
</dbReference>
<reference evidence="1 2" key="1">
    <citation type="journal article" date="2017" name="BMC Genomics">
        <title>Comparative and functional genomics of the Lactococcus lactis taxon; insights into evolution and niche adaptation.</title>
        <authorList>
            <person name="Kelleher P."/>
            <person name="Bottacini F."/>
            <person name="Mahony J."/>
            <person name="Kilcawley K.N."/>
            <person name="van Sinderen D."/>
        </authorList>
    </citation>
    <scope>NUCLEOTIDE SEQUENCE [LARGE SCALE GENOMIC DNA]</scope>
    <source>
        <strain evidence="1 2">275</strain>
        <plasmid evidence="2">p275c</plasmid>
    </source>
</reference>
<dbReference type="RefSeq" id="WP_081144448.1">
    <property type="nucleotide sequence ID" value="NZ_CP016701.1"/>
</dbReference>
<dbReference type="Pfam" id="PF10031">
    <property type="entry name" value="DUF2273"/>
    <property type="match status" value="1"/>
</dbReference>
<keyword evidence="1" id="KW-0614">Plasmid</keyword>
<gene>
    <name evidence="1" type="ORF">LL275_pC16</name>
</gene>
<evidence type="ECO:0000313" key="2">
    <source>
        <dbReference type="Proteomes" id="UP000192085"/>
    </source>
</evidence>
<name>A0A1V0NC78_LACLL</name>
<geneLocation type="plasmid" evidence="2">
    <name>p275c</name>
</geneLocation>
<dbReference type="AlphaFoldDB" id="A0A1V0NC78"/>
<organism evidence="1 2">
    <name type="scientific">Lactococcus lactis subsp. lactis</name>
    <name type="common">Streptococcus lactis</name>
    <dbReference type="NCBI Taxonomy" id="1360"/>
    <lineage>
        <taxon>Bacteria</taxon>
        <taxon>Bacillati</taxon>
        <taxon>Bacillota</taxon>
        <taxon>Bacilli</taxon>
        <taxon>Lactobacillales</taxon>
        <taxon>Streptococcaceae</taxon>
        <taxon>Lactococcus</taxon>
    </lineage>
</organism>
<protein>
    <submittedName>
        <fullName evidence="1">Uncharacterized protein</fullName>
    </submittedName>
</protein>
<accession>A0A1V0NC78</accession>
<evidence type="ECO:0000313" key="1">
    <source>
        <dbReference type="EMBL" id="ARD97532.1"/>
    </source>
</evidence>
<proteinExistence type="predicted"/>